<keyword evidence="7 9" id="KW-0663">Pyridoxal phosphate</keyword>
<reference evidence="10" key="1">
    <citation type="submission" date="2021-01" db="EMBL/GenBank/DDBJ databases">
        <title>Whole genome shotgun sequence of Actinoplanes ferrugineus NBRC 15555.</title>
        <authorList>
            <person name="Komaki H."/>
            <person name="Tamura T."/>
        </authorList>
    </citation>
    <scope>NUCLEOTIDE SEQUENCE</scope>
    <source>
        <strain evidence="10">NBRC 15555</strain>
    </source>
</reference>
<dbReference type="InterPro" id="IPR049704">
    <property type="entry name" value="Aminotrans_3_PPA_site"/>
</dbReference>
<evidence type="ECO:0000256" key="4">
    <source>
        <dbReference type="ARBA" id="ARBA00022576"/>
    </source>
</evidence>
<dbReference type="PROSITE" id="PS00600">
    <property type="entry name" value="AA_TRANSFER_CLASS_3"/>
    <property type="match status" value="1"/>
</dbReference>
<dbReference type="Pfam" id="PF00202">
    <property type="entry name" value="Aminotran_3"/>
    <property type="match status" value="1"/>
</dbReference>
<evidence type="ECO:0000256" key="1">
    <source>
        <dbReference type="ARBA" id="ARBA00001933"/>
    </source>
</evidence>
<evidence type="ECO:0000256" key="6">
    <source>
        <dbReference type="ARBA" id="ARBA00022679"/>
    </source>
</evidence>
<dbReference type="FunFam" id="3.40.640.10:FF:000011">
    <property type="entry name" value="Ornithine aminotransferase"/>
    <property type="match status" value="1"/>
</dbReference>
<dbReference type="PIRSF" id="PIRSF000521">
    <property type="entry name" value="Transaminase_4ab_Lys_Orn"/>
    <property type="match status" value="1"/>
</dbReference>
<gene>
    <name evidence="10" type="primary">rocD</name>
    <name evidence="10" type="ORF">Afe05nite_06830</name>
</gene>
<protein>
    <recommendedName>
        <fullName evidence="3">ornithine aminotransferase</fullName>
        <ecNumber evidence="3">2.6.1.13</ecNumber>
    </recommendedName>
    <alternativeName>
        <fullName evidence="8">Ornithine--oxo-acid aminotransferase</fullName>
    </alternativeName>
</protein>
<proteinExistence type="inferred from homology"/>
<evidence type="ECO:0000256" key="5">
    <source>
        <dbReference type="ARBA" id="ARBA00022650"/>
    </source>
</evidence>
<dbReference type="InterPro" id="IPR050103">
    <property type="entry name" value="Class-III_PLP-dep_AT"/>
</dbReference>
<evidence type="ECO:0000256" key="9">
    <source>
        <dbReference type="RuleBase" id="RU003560"/>
    </source>
</evidence>
<dbReference type="CDD" id="cd00610">
    <property type="entry name" value="OAT_like"/>
    <property type="match status" value="1"/>
</dbReference>
<comment type="caution">
    <text evidence="10">The sequence shown here is derived from an EMBL/GenBank/DDBJ whole genome shotgun (WGS) entry which is preliminary data.</text>
</comment>
<dbReference type="PANTHER" id="PTHR11986:SF18">
    <property type="entry name" value="ORNITHINE AMINOTRANSFERASE, MITOCHONDRIAL"/>
    <property type="match status" value="1"/>
</dbReference>
<dbReference type="Gene3D" id="3.90.1150.10">
    <property type="entry name" value="Aspartate Aminotransferase, domain 1"/>
    <property type="match status" value="1"/>
</dbReference>
<organism evidence="10 11">
    <name type="scientific">Paractinoplanes ferrugineus</name>
    <dbReference type="NCBI Taxonomy" id="113564"/>
    <lineage>
        <taxon>Bacteria</taxon>
        <taxon>Bacillati</taxon>
        <taxon>Actinomycetota</taxon>
        <taxon>Actinomycetes</taxon>
        <taxon>Micromonosporales</taxon>
        <taxon>Micromonosporaceae</taxon>
        <taxon>Paractinoplanes</taxon>
    </lineage>
</organism>
<dbReference type="InterPro" id="IPR015424">
    <property type="entry name" value="PyrdxlP-dep_Trfase"/>
</dbReference>
<comment type="similarity">
    <text evidence="9">Belongs to the class-III pyridoxal-phosphate-dependent aminotransferase family.</text>
</comment>
<dbReference type="InterPro" id="IPR015421">
    <property type="entry name" value="PyrdxlP-dep_Trfase_major"/>
</dbReference>
<evidence type="ECO:0000313" key="11">
    <source>
        <dbReference type="Proteomes" id="UP000598174"/>
    </source>
</evidence>
<dbReference type="InterPro" id="IPR010164">
    <property type="entry name" value="Orn_aminotrans"/>
</dbReference>
<evidence type="ECO:0000256" key="3">
    <source>
        <dbReference type="ARBA" id="ARBA00012924"/>
    </source>
</evidence>
<sequence length="405" mass="42606">MTSVDMRTPEALADAERWTAHNYHPLPVVIASGEGAWVTDVDGRRYLDFLAGYSALNFGHRHPGLIAAAHAQLDRVTLTSRAFVHDQFADFCHRLAALCGKDLVLPMNTGAEAVETAIKVARKWGYRVKGVPDGQAEIIVASDNFHGRTTTIISFSTDPEARADFGPYTPGFVTVPYGDLAALADAFTANTVAVLMEPIQGEAGVLVPPEGYLGGVRELCDAHNALFVADEIQSGLGRTGRTFAIEHEGVVPDMYVLGKALGGGIVPVSAVAANREVLGVLKPGEHGSTFGGNPLACAVGAAVVRLLETGEFQARSAELGDRLHAGLNALVGRGLQEVRGRGLWAGVDIDPALLTGRQAVERLAERGILAKDTHGSTIRLAPPLVVTADELDHAVAQLAAILAAG</sequence>
<dbReference type="InterPro" id="IPR005814">
    <property type="entry name" value="Aminotrans_3"/>
</dbReference>
<evidence type="ECO:0000256" key="7">
    <source>
        <dbReference type="ARBA" id="ARBA00022898"/>
    </source>
</evidence>
<keyword evidence="5" id="KW-0028">Amino-acid biosynthesis</keyword>
<dbReference type="RefSeq" id="WP_203815464.1">
    <property type="nucleotide sequence ID" value="NZ_BAAABP010000014.1"/>
</dbReference>
<dbReference type="InterPro" id="IPR015422">
    <property type="entry name" value="PyrdxlP-dep_Trfase_small"/>
</dbReference>
<dbReference type="SUPFAM" id="SSF53383">
    <property type="entry name" value="PLP-dependent transferases"/>
    <property type="match status" value="1"/>
</dbReference>
<evidence type="ECO:0000256" key="2">
    <source>
        <dbReference type="ARBA" id="ARBA00004998"/>
    </source>
</evidence>
<keyword evidence="6" id="KW-0808">Transferase</keyword>
<accession>A0A919IVE5</accession>
<dbReference type="EMBL" id="BOMM01000003">
    <property type="protein sequence ID" value="GIE08843.1"/>
    <property type="molecule type" value="Genomic_DNA"/>
</dbReference>
<dbReference type="EC" id="2.6.1.13" evidence="3"/>
<dbReference type="Proteomes" id="UP000598174">
    <property type="component" value="Unassembled WGS sequence"/>
</dbReference>
<evidence type="ECO:0000256" key="8">
    <source>
        <dbReference type="ARBA" id="ARBA00030587"/>
    </source>
</evidence>
<dbReference type="GO" id="GO:0030170">
    <property type="term" value="F:pyridoxal phosphate binding"/>
    <property type="evidence" value="ECO:0007669"/>
    <property type="project" value="InterPro"/>
</dbReference>
<keyword evidence="5" id="KW-0641">Proline biosynthesis</keyword>
<dbReference type="Gene3D" id="3.40.640.10">
    <property type="entry name" value="Type I PLP-dependent aspartate aminotransferase-like (Major domain)"/>
    <property type="match status" value="1"/>
</dbReference>
<dbReference type="AlphaFoldDB" id="A0A919IVE5"/>
<dbReference type="GO" id="GO:0042802">
    <property type="term" value="F:identical protein binding"/>
    <property type="evidence" value="ECO:0007669"/>
    <property type="project" value="TreeGrafter"/>
</dbReference>
<dbReference type="GO" id="GO:0004587">
    <property type="term" value="F:ornithine aminotransferase activity"/>
    <property type="evidence" value="ECO:0007669"/>
    <property type="project" value="UniProtKB-EC"/>
</dbReference>
<comment type="pathway">
    <text evidence="2">Amino-acid biosynthesis; L-proline biosynthesis; L-glutamate 5-semialdehyde from L-ornithine: step 1/1.</text>
</comment>
<keyword evidence="11" id="KW-1185">Reference proteome</keyword>
<comment type="cofactor">
    <cofactor evidence="1">
        <name>pyridoxal 5'-phosphate</name>
        <dbReference type="ChEBI" id="CHEBI:597326"/>
    </cofactor>
</comment>
<dbReference type="PANTHER" id="PTHR11986">
    <property type="entry name" value="AMINOTRANSFERASE CLASS III"/>
    <property type="match status" value="1"/>
</dbReference>
<name>A0A919IVE5_9ACTN</name>
<dbReference type="NCBIfam" id="TIGR01885">
    <property type="entry name" value="Orn_aminotrans"/>
    <property type="match status" value="1"/>
</dbReference>
<evidence type="ECO:0000313" key="10">
    <source>
        <dbReference type="EMBL" id="GIE08843.1"/>
    </source>
</evidence>
<keyword evidence="4" id="KW-0032">Aminotransferase</keyword>